<protein>
    <submittedName>
        <fullName evidence="1">Uncharacterized protein</fullName>
    </submittedName>
</protein>
<sequence>MISTETLSTHTYPGQTYIFQDIFRLTNCRETVVGLIVDTFSPEQKSSTEAQEQLLRWFFKTGTVDRTVGDTEAAFHTETGREDRRIRTLMYETDIPCFAGHHADHVVAFEPHERTATRLRENAEFNDIHVTVYQRAVADYEGTASLVHPRRSPREL</sequence>
<reference evidence="1 2" key="1">
    <citation type="journal article" date="2019" name="Int. J. Syst. Evol. Microbiol.">
        <title>The Global Catalogue of Microorganisms (GCM) 10K type strain sequencing project: providing services to taxonomists for standard genome sequencing and annotation.</title>
        <authorList>
            <consortium name="The Broad Institute Genomics Platform"/>
            <consortium name="The Broad Institute Genome Sequencing Center for Infectious Disease"/>
            <person name="Wu L."/>
            <person name="Ma J."/>
        </authorList>
    </citation>
    <scope>NUCLEOTIDE SEQUENCE [LARGE SCALE GENOMIC DNA]</scope>
    <source>
        <strain evidence="1 2">CGMCC 1.10390</strain>
    </source>
</reference>
<accession>A0ABD6DMU9</accession>
<evidence type="ECO:0000313" key="1">
    <source>
        <dbReference type="EMBL" id="MFD1647679.1"/>
    </source>
</evidence>
<proteinExistence type="predicted"/>
<dbReference type="InterPro" id="IPR029063">
    <property type="entry name" value="SAM-dependent_MTases_sf"/>
</dbReference>
<dbReference type="SUPFAM" id="SSF53335">
    <property type="entry name" value="S-adenosyl-L-methionine-dependent methyltransferases"/>
    <property type="match status" value="1"/>
</dbReference>
<gene>
    <name evidence="1" type="ORF">ACFSBL_18465</name>
</gene>
<dbReference type="Proteomes" id="UP001597034">
    <property type="component" value="Unassembled WGS sequence"/>
</dbReference>
<keyword evidence="2" id="KW-1185">Reference proteome</keyword>
<evidence type="ECO:0000313" key="2">
    <source>
        <dbReference type="Proteomes" id="UP001597034"/>
    </source>
</evidence>
<dbReference type="RefSeq" id="WP_256401841.1">
    <property type="nucleotide sequence ID" value="NZ_JANHJR010000004.1"/>
</dbReference>
<organism evidence="1 2">
    <name type="scientific">Haloarchaeobius litoreus</name>
    <dbReference type="NCBI Taxonomy" id="755306"/>
    <lineage>
        <taxon>Archaea</taxon>
        <taxon>Methanobacteriati</taxon>
        <taxon>Methanobacteriota</taxon>
        <taxon>Stenosarchaea group</taxon>
        <taxon>Halobacteria</taxon>
        <taxon>Halobacteriales</taxon>
        <taxon>Halorubellaceae</taxon>
        <taxon>Haloarchaeobius</taxon>
    </lineage>
</organism>
<name>A0ABD6DMU9_9EURY</name>
<dbReference type="Gene3D" id="3.40.50.150">
    <property type="entry name" value="Vaccinia Virus protein VP39"/>
    <property type="match status" value="1"/>
</dbReference>
<dbReference type="EMBL" id="JBHUDO010000004">
    <property type="protein sequence ID" value="MFD1647679.1"/>
    <property type="molecule type" value="Genomic_DNA"/>
</dbReference>
<dbReference type="AlphaFoldDB" id="A0ABD6DMU9"/>
<comment type="caution">
    <text evidence="1">The sequence shown here is derived from an EMBL/GenBank/DDBJ whole genome shotgun (WGS) entry which is preliminary data.</text>
</comment>